<feature type="region of interest" description="Disordered" evidence="1">
    <location>
        <begin position="480"/>
        <end position="540"/>
    </location>
</feature>
<evidence type="ECO:0000313" key="2">
    <source>
        <dbReference type="EMBL" id="TCG09371.1"/>
    </source>
</evidence>
<gene>
    <name evidence="2" type="ORF">BZM27_06110</name>
</gene>
<dbReference type="Proteomes" id="UP000294200">
    <property type="component" value="Unassembled WGS sequence"/>
</dbReference>
<reference evidence="2 3" key="1">
    <citation type="submission" date="2017-02" db="EMBL/GenBank/DDBJ databases">
        <title>Paraburkholderia sophoroidis sp. nov. and Paraburkholderia steynii sp. nov. rhizobial symbionts of the fynbos legume Hypocalyptus sophoroides.</title>
        <authorList>
            <person name="Steenkamp E.T."/>
            <person name="Beukes C.W."/>
            <person name="Van Zyl E."/>
            <person name="Avontuur J."/>
            <person name="Chan W.Y."/>
            <person name="Hassen A."/>
            <person name="Palmer M."/>
            <person name="Mthombeni L."/>
            <person name="Phalane F."/>
            <person name="Sereme K."/>
            <person name="Venter S.N."/>
        </authorList>
    </citation>
    <scope>NUCLEOTIDE SEQUENCE [LARGE SCALE GENOMIC DNA]</scope>
    <source>
        <strain evidence="2 3">HC1.1ba</strain>
    </source>
</reference>
<sequence>MDRVITYVGMSVYEWLFSKQAQSSMVGLSKLSAAMFGSNTVANGLSCVPTGPASLQVVINPGEIYSFANLENSVCGTLPTDSHSIMKQGVLLDAFTTTAGALPAPGTAGQSVNYLIEAQYADSDVSVDPTTGSAPVVLQFYNSSNPGSPWSGPGGLGGTSNTFRKGVVSLQIKAGAAATTGSQTTPSPDAGWTGLWVVTVANGQTQILAGNITQYAGAPILPSSILSSIQSGNMSYAVATGSANAHTIALTPALTSRVDGMMIRYKAPAANTTAVTLNDGVGTANVLGANHAALQGGEYITNGDAIVVWNSSISGGSYILIECTGGALQIPPATQSQHAVQLGQVQQNYAWNGGFQAVSATGNFTVPAGVYRLRYRVWGGGGGSGGCGSTGQTAGGAGGGGYSEGVASVTPGQTVSCTIGAAGTAGGAGGSGGTGGTTSFTAGALTVSATGGSGSSNGIGSGGNGAAGGTGSGGQNNLTGAGGCSGSGSTGGPGGMGGSAPQGGGGGGGATGTAQSGQTPGGGAGGPGAAGANPGAIGGAGRIVFEW</sequence>
<dbReference type="AlphaFoldDB" id="A0A4R0XRP6"/>
<feature type="compositionally biased region" description="Gly residues" evidence="1">
    <location>
        <begin position="519"/>
        <end position="529"/>
    </location>
</feature>
<dbReference type="EMBL" id="MWML01000013">
    <property type="protein sequence ID" value="TCG09371.1"/>
    <property type="molecule type" value="Genomic_DNA"/>
</dbReference>
<evidence type="ECO:0000256" key="1">
    <source>
        <dbReference type="SAM" id="MobiDB-lite"/>
    </source>
</evidence>
<name>A0A4R0XRP6_9BURK</name>
<protein>
    <submittedName>
        <fullName evidence="2">Uncharacterized protein</fullName>
    </submittedName>
</protein>
<proteinExistence type="predicted"/>
<feature type="compositionally biased region" description="Gly residues" evidence="1">
    <location>
        <begin position="480"/>
        <end position="511"/>
    </location>
</feature>
<keyword evidence="3" id="KW-1185">Reference proteome</keyword>
<comment type="caution">
    <text evidence="2">The sequence shown here is derived from an EMBL/GenBank/DDBJ whole genome shotgun (WGS) entry which is preliminary data.</text>
</comment>
<organism evidence="2 3">
    <name type="scientific">Paraburkholderia steynii</name>
    <dbReference type="NCBI Taxonomy" id="1245441"/>
    <lineage>
        <taxon>Bacteria</taxon>
        <taxon>Pseudomonadati</taxon>
        <taxon>Pseudomonadota</taxon>
        <taxon>Betaproteobacteria</taxon>
        <taxon>Burkholderiales</taxon>
        <taxon>Burkholderiaceae</taxon>
        <taxon>Paraburkholderia</taxon>
    </lineage>
</organism>
<accession>A0A4R0XRP6</accession>
<evidence type="ECO:0000313" key="3">
    <source>
        <dbReference type="Proteomes" id="UP000294200"/>
    </source>
</evidence>